<organism evidence="2 3">
    <name type="scientific">Platanthera guangdongensis</name>
    <dbReference type="NCBI Taxonomy" id="2320717"/>
    <lineage>
        <taxon>Eukaryota</taxon>
        <taxon>Viridiplantae</taxon>
        <taxon>Streptophyta</taxon>
        <taxon>Embryophyta</taxon>
        <taxon>Tracheophyta</taxon>
        <taxon>Spermatophyta</taxon>
        <taxon>Magnoliopsida</taxon>
        <taxon>Liliopsida</taxon>
        <taxon>Asparagales</taxon>
        <taxon>Orchidaceae</taxon>
        <taxon>Orchidoideae</taxon>
        <taxon>Orchideae</taxon>
        <taxon>Orchidinae</taxon>
        <taxon>Platanthera</taxon>
    </lineage>
</organism>
<feature type="transmembrane region" description="Helical" evidence="1">
    <location>
        <begin position="88"/>
        <end position="109"/>
    </location>
</feature>
<keyword evidence="3" id="KW-1185">Reference proteome</keyword>
<evidence type="ECO:0000313" key="2">
    <source>
        <dbReference type="EMBL" id="KAK8953662.1"/>
    </source>
</evidence>
<gene>
    <name evidence="2" type="ORF">KSP40_PGU003728</name>
</gene>
<protein>
    <recommendedName>
        <fullName evidence="4">CSC1/OSCA1-like 7TM region domain-containing protein</fullName>
    </recommendedName>
</protein>
<dbReference type="Proteomes" id="UP001412067">
    <property type="component" value="Unassembled WGS sequence"/>
</dbReference>
<accession>A0ABR2LYU6</accession>
<evidence type="ECO:0000256" key="1">
    <source>
        <dbReference type="SAM" id="Phobius"/>
    </source>
</evidence>
<reference evidence="2 3" key="1">
    <citation type="journal article" date="2022" name="Nat. Plants">
        <title>Genomes of leafy and leafless Platanthera orchids illuminate the evolution of mycoheterotrophy.</title>
        <authorList>
            <person name="Li M.H."/>
            <person name="Liu K.W."/>
            <person name="Li Z."/>
            <person name="Lu H.C."/>
            <person name="Ye Q.L."/>
            <person name="Zhang D."/>
            <person name="Wang J.Y."/>
            <person name="Li Y.F."/>
            <person name="Zhong Z.M."/>
            <person name="Liu X."/>
            <person name="Yu X."/>
            <person name="Liu D.K."/>
            <person name="Tu X.D."/>
            <person name="Liu B."/>
            <person name="Hao Y."/>
            <person name="Liao X.Y."/>
            <person name="Jiang Y.T."/>
            <person name="Sun W.H."/>
            <person name="Chen J."/>
            <person name="Chen Y.Q."/>
            <person name="Ai Y."/>
            <person name="Zhai J.W."/>
            <person name="Wu S.S."/>
            <person name="Zhou Z."/>
            <person name="Hsiao Y.Y."/>
            <person name="Wu W.L."/>
            <person name="Chen Y.Y."/>
            <person name="Lin Y.F."/>
            <person name="Hsu J.L."/>
            <person name="Li C.Y."/>
            <person name="Wang Z.W."/>
            <person name="Zhao X."/>
            <person name="Zhong W.Y."/>
            <person name="Ma X.K."/>
            <person name="Ma L."/>
            <person name="Huang J."/>
            <person name="Chen G.Z."/>
            <person name="Huang M.Z."/>
            <person name="Huang L."/>
            <person name="Peng D.H."/>
            <person name="Luo Y.B."/>
            <person name="Zou S.Q."/>
            <person name="Chen S.P."/>
            <person name="Lan S."/>
            <person name="Tsai W.C."/>
            <person name="Van de Peer Y."/>
            <person name="Liu Z.J."/>
        </authorList>
    </citation>
    <scope>NUCLEOTIDE SEQUENCE [LARGE SCALE GENOMIC DNA]</scope>
    <source>
        <strain evidence="2">Lor288</strain>
    </source>
</reference>
<comment type="caution">
    <text evidence="2">The sequence shown here is derived from an EMBL/GenBank/DDBJ whole genome shotgun (WGS) entry which is preliminary data.</text>
</comment>
<sequence>MLSLSTSLANFHIWEDMEEAIKIIGRSTHSFFTTYQTVASIATLLPSSAAILVSKSLSSSTYSAFLQLVPCQKYNLFDVFYADLSQPILSFFLSLPFTLTFLCLAKASIIHAAGRLARRNQPPPPTISRLLHFYRPLFLAQIFNAFLI</sequence>
<keyword evidence="1" id="KW-0812">Transmembrane</keyword>
<evidence type="ECO:0008006" key="4">
    <source>
        <dbReference type="Google" id="ProtNLM"/>
    </source>
</evidence>
<evidence type="ECO:0000313" key="3">
    <source>
        <dbReference type="Proteomes" id="UP001412067"/>
    </source>
</evidence>
<keyword evidence="1" id="KW-0472">Membrane</keyword>
<proteinExistence type="predicted"/>
<name>A0ABR2LYU6_9ASPA</name>
<keyword evidence="1" id="KW-1133">Transmembrane helix</keyword>
<dbReference type="EMBL" id="JBBWWR010000014">
    <property type="protein sequence ID" value="KAK8953662.1"/>
    <property type="molecule type" value="Genomic_DNA"/>
</dbReference>